<dbReference type="EMBL" id="SMAG01000001">
    <property type="protein sequence ID" value="TCS96715.1"/>
    <property type="molecule type" value="Genomic_DNA"/>
</dbReference>
<dbReference type="PANTHER" id="PTHR34289:SF8">
    <property type="entry name" value="DUF819 DOMAIN-CONTAINING PROTEIN"/>
    <property type="match status" value="1"/>
</dbReference>
<evidence type="ECO:0000313" key="2">
    <source>
        <dbReference type="EMBL" id="TCS96715.1"/>
    </source>
</evidence>
<feature type="transmembrane region" description="Helical" evidence="1">
    <location>
        <begin position="332"/>
        <end position="350"/>
    </location>
</feature>
<protein>
    <submittedName>
        <fullName evidence="2">Putative membrane protein</fullName>
    </submittedName>
</protein>
<feature type="transmembrane region" description="Helical" evidence="1">
    <location>
        <begin position="33"/>
        <end position="54"/>
    </location>
</feature>
<dbReference type="Proteomes" id="UP000294937">
    <property type="component" value="Unassembled WGS sequence"/>
</dbReference>
<feature type="transmembrane region" description="Helical" evidence="1">
    <location>
        <begin position="303"/>
        <end position="325"/>
    </location>
</feature>
<keyword evidence="1" id="KW-0812">Transmembrane</keyword>
<dbReference type="PANTHER" id="PTHR34289">
    <property type="entry name" value="PROTEIN, PUTATIVE (DUF819)-RELATED"/>
    <property type="match status" value="1"/>
</dbReference>
<name>A0A4R3LBV6_9BACL</name>
<feature type="transmembrane region" description="Helical" evidence="1">
    <location>
        <begin position="362"/>
        <end position="384"/>
    </location>
</feature>
<comment type="caution">
    <text evidence="2">The sequence shown here is derived from an EMBL/GenBank/DDBJ whole genome shotgun (WGS) entry which is preliminary data.</text>
</comment>
<keyword evidence="3" id="KW-1185">Reference proteome</keyword>
<feature type="transmembrane region" description="Helical" evidence="1">
    <location>
        <begin position="98"/>
        <end position="121"/>
    </location>
</feature>
<keyword evidence="1" id="KW-1133">Transmembrane helix</keyword>
<reference evidence="2 3" key="1">
    <citation type="submission" date="2019-03" db="EMBL/GenBank/DDBJ databases">
        <title>Genomic Encyclopedia of Type Strains, Phase IV (KMG-IV): sequencing the most valuable type-strain genomes for metagenomic binning, comparative biology and taxonomic classification.</title>
        <authorList>
            <person name="Goeker M."/>
        </authorList>
    </citation>
    <scope>NUCLEOTIDE SEQUENCE [LARGE SCALE GENOMIC DNA]</scope>
    <source>
        <strain evidence="2 3">DSM 45707</strain>
    </source>
</reference>
<feature type="transmembrane region" description="Helical" evidence="1">
    <location>
        <begin position="169"/>
        <end position="189"/>
    </location>
</feature>
<sequence length="390" mass="41822">MPDVWITSTFGVGAVITVLIAISFWLERRFQAFSFLGTALLVITGSAVLVNLGVIPSSLGEEIHPLYTFANDYGVPMAIVLLLLSTDLKNVLSLGKSAMIAFTLGAIGTAIGAMIAVNLTADGIGPEAWKVAGQFAASYIGGGINYAAVGNALQTSETMFATGAAADNIMTNLWMVMTAVIPALLWKYYPTIRKNEGSEPSESKESFWKRKNISIYDMVTLLSVTFVIIAISDFITPYIDSWIGFSIPTVIVYTSLALLVSWFTPIRRFHGGEEMGNILLHFFFATMGAGTIVSTLIDRGPIVFIFLLIVVTIHALIVFGIGRWFKIEIEMLAVASQACVGGPSTALALATSKGWVQLVTPAVLMGILGYAVGNYVGISLGYLMKTWIGG</sequence>
<feature type="transmembrane region" description="Helical" evidence="1">
    <location>
        <begin position="6"/>
        <end position="26"/>
    </location>
</feature>
<proteinExistence type="predicted"/>
<dbReference type="AlphaFoldDB" id="A0A4R3LBV6"/>
<feature type="transmembrane region" description="Helical" evidence="1">
    <location>
        <begin position="278"/>
        <end position="297"/>
    </location>
</feature>
<feature type="transmembrane region" description="Helical" evidence="1">
    <location>
        <begin position="242"/>
        <end position="266"/>
    </location>
</feature>
<evidence type="ECO:0000256" key="1">
    <source>
        <dbReference type="SAM" id="Phobius"/>
    </source>
</evidence>
<organism evidence="2 3">
    <name type="scientific">Hazenella coriacea</name>
    <dbReference type="NCBI Taxonomy" id="1179467"/>
    <lineage>
        <taxon>Bacteria</taxon>
        <taxon>Bacillati</taxon>
        <taxon>Bacillota</taxon>
        <taxon>Bacilli</taxon>
        <taxon>Bacillales</taxon>
        <taxon>Thermoactinomycetaceae</taxon>
        <taxon>Hazenella</taxon>
    </lineage>
</organism>
<feature type="transmembrane region" description="Helical" evidence="1">
    <location>
        <begin position="213"/>
        <end position="236"/>
    </location>
</feature>
<dbReference type="OrthoDB" id="653763at2"/>
<evidence type="ECO:0000313" key="3">
    <source>
        <dbReference type="Proteomes" id="UP000294937"/>
    </source>
</evidence>
<gene>
    <name evidence="2" type="ORF">EDD58_101353</name>
</gene>
<keyword evidence="1" id="KW-0472">Membrane</keyword>
<dbReference type="RefSeq" id="WP_131923106.1">
    <property type="nucleotide sequence ID" value="NZ_SMAG01000001.1"/>
</dbReference>
<dbReference type="InterPro" id="IPR008537">
    <property type="entry name" value="DUF819"/>
</dbReference>
<dbReference type="Pfam" id="PF05684">
    <property type="entry name" value="DUF819"/>
    <property type="match status" value="1"/>
</dbReference>
<accession>A0A4R3LBV6</accession>